<proteinExistence type="predicted"/>
<name>A0A9D4SIN1_DERFA</name>
<gene>
    <name evidence="1" type="ORF">HUG17_9552</name>
</gene>
<evidence type="ECO:0000313" key="1">
    <source>
        <dbReference type="EMBL" id="KAH7642861.1"/>
    </source>
</evidence>
<dbReference type="Proteomes" id="UP000828236">
    <property type="component" value="Unassembled WGS sequence"/>
</dbReference>
<sequence length="100" mass="11324">MNIVRICDNPIKWKTKADSIPSVLMVERSSSLKANGLKIILEPMFEDLKLLAQNGIYFPNHNTTLLVQLAYVIGDNLSVAELLGFKRTFGKYLTCRYCSK</sequence>
<comment type="caution">
    <text evidence="1">The sequence shown here is derived from an EMBL/GenBank/DDBJ whole genome shotgun (WGS) entry which is preliminary data.</text>
</comment>
<dbReference type="EMBL" id="SDOV01000003">
    <property type="protein sequence ID" value="KAH7642861.1"/>
    <property type="molecule type" value="Genomic_DNA"/>
</dbReference>
<reference evidence="1" key="2">
    <citation type="journal article" date="2021" name="World Allergy Organ. J.">
        <title>Chromosome-level assembly of Dermatophagoides farinae genome and transcriptome reveals two novel allergens Der f 37 and Der f 39.</title>
        <authorList>
            <person name="Chen J."/>
            <person name="Cai Z."/>
            <person name="Fan D."/>
            <person name="Hu J."/>
            <person name="Hou Y."/>
            <person name="He Y."/>
            <person name="Zhang Z."/>
            <person name="Zhao Z."/>
            <person name="Gao P."/>
            <person name="Hu W."/>
            <person name="Sun J."/>
            <person name="Li J."/>
            <person name="Ji K."/>
        </authorList>
    </citation>
    <scope>NUCLEOTIDE SEQUENCE</scope>
    <source>
        <strain evidence="1">JKM2019</strain>
    </source>
</reference>
<organism evidence="1">
    <name type="scientific">Dermatophagoides farinae</name>
    <name type="common">American house dust mite</name>
    <dbReference type="NCBI Taxonomy" id="6954"/>
    <lineage>
        <taxon>Eukaryota</taxon>
        <taxon>Metazoa</taxon>
        <taxon>Ecdysozoa</taxon>
        <taxon>Arthropoda</taxon>
        <taxon>Chelicerata</taxon>
        <taxon>Arachnida</taxon>
        <taxon>Acari</taxon>
        <taxon>Acariformes</taxon>
        <taxon>Sarcoptiformes</taxon>
        <taxon>Astigmata</taxon>
        <taxon>Psoroptidia</taxon>
        <taxon>Analgoidea</taxon>
        <taxon>Pyroglyphidae</taxon>
        <taxon>Dermatophagoidinae</taxon>
        <taxon>Dermatophagoides</taxon>
    </lineage>
</organism>
<dbReference type="AlphaFoldDB" id="A0A9D4SIN1"/>
<accession>A0A9D4SIN1</accession>
<reference evidence="1" key="1">
    <citation type="submission" date="2020-06" db="EMBL/GenBank/DDBJ databases">
        <authorList>
            <person name="Ji K."/>
            <person name="Li J."/>
        </authorList>
    </citation>
    <scope>NUCLEOTIDE SEQUENCE</scope>
    <source>
        <strain evidence="1">JKM2019</strain>
        <tissue evidence="1">Whole body</tissue>
    </source>
</reference>
<protein>
    <submittedName>
        <fullName evidence="1">Uncharacterized protein</fullName>
    </submittedName>
</protein>